<keyword evidence="1" id="KW-0732">Signal</keyword>
<gene>
    <name evidence="2" type="ORF">GGR27_001313</name>
</gene>
<protein>
    <recommendedName>
        <fullName evidence="4">TraB/GumN family protein</fullName>
    </recommendedName>
</protein>
<dbReference type="EMBL" id="JAATJH010000002">
    <property type="protein sequence ID" value="NJC25814.1"/>
    <property type="molecule type" value="Genomic_DNA"/>
</dbReference>
<name>A0ABX0XA48_9BACT</name>
<evidence type="ECO:0000256" key="1">
    <source>
        <dbReference type="SAM" id="SignalP"/>
    </source>
</evidence>
<dbReference type="Pfam" id="PF18950">
    <property type="entry name" value="DUF5694"/>
    <property type="match status" value="1"/>
</dbReference>
<evidence type="ECO:0000313" key="2">
    <source>
        <dbReference type="EMBL" id="NJC25814.1"/>
    </source>
</evidence>
<dbReference type="RefSeq" id="WP_168036591.1">
    <property type="nucleotide sequence ID" value="NZ_JAATJH010000002.1"/>
</dbReference>
<sequence length="288" mass="33109">MRLALLLPFACCLNLLSAQSTDLTVYDPDDILVAGDAQTKVLLFGTFHMDYPNLDAHVTGTEDQVDVTDAKRAAEMRELLDYLARFEPTKIVVERWPESNENDKYRAYRAGEKKLGKSEIEQIGYRLAKRFQHDSLILADAGTLVRSFLNDPELACLQPKLDSIYADWDFRSEDKISQRYGKMYAHDDELLQHNTLLDFMKYENSPKRILRGHGAYLHGDFELGNTRGQDALAMHWYARNLRIFRNIQRTSTSPEDRILVIFGAGHLGILRQQFESSPQFELIEFGDL</sequence>
<organism evidence="2 3">
    <name type="scientific">Neolewinella antarctica</name>
    <dbReference type="NCBI Taxonomy" id="442734"/>
    <lineage>
        <taxon>Bacteria</taxon>
        <taxon>Pseudomonadati</taxon>
        <taxon>Bacteroidota</taxon>
        <taxon>Saprospiria</taxon>
        <taxon>Saprospirales</taxon>
        <taxon>Lewinellaceae</taxon>
        <taxon>Neolewinella</taxon>
    </lineage>
</organism>
<feature type="signal peptide" evidence="1">
    <location>
        <begin position="1"/>
        <end position="20"/>
    </location>
</feature>
<dbReference type="InterPro" id="IPR043749">
    <property type="entry name" value="DUF5694"/>
</dbReference>
<keyword evidence="3" id="KW-1185">Reference proteome</keyword>
<proteinExistence type="predicted"/>
<evidence type="ECO:0000313" key="3">
    <source>
        <dbReference type="Proteomes" id="UP000770785"/>
    </source>
</evidence>
<feature type="chain" id="PRO_5047111325" description="TraB/GumN family protein" evidence="1">
    <location>
        <begin position="21"/>
        <end position="288"/>
    </location>
</feature>
<reference evidence="2 3" key="1">
    <citation type="submission" date="2020-03" db="EMBL/GenBank/DDBJ databases">
        <title>Genomic Encyclopedia of Type Strains, Phase IV (KMG-IV): sequencing the most valuable type-strain genomes for metagenomic binning, comparative biology and taxonomic classification.</title>
        <authorList>
            <person name="Goeker M."/>
        </authorList>
    </citation>
    <scope>NUCLEOTIDE SEQUENCE [LARGE SCALE GENOMIC DNA]</scope>
    <source>
        <strain evidence="2 3">DSM 105096</strain>
    </source>
</reference>
<comment type="caution">
    <text evidence="2">The sequence shown here is derived from an EMBL/GenBank/DDBJ whole genome shotgun (WGS) entry which is preliminary data.</text>
</comment>
<dbReference type="Proteomes" id="UP000770785">
    <property type="component" value="Unassembled WGS sequence"/>
</dbReference>
<evidence type="ECO:0008006" key="4">
    <source>
        <dbReference type="Google" id="ProtNLM"/>
    </source>
</evidence>
<accession>A0ABX0XA48</accession>